<accession>A0A1H2EB17</accession>
<keyword evidence="2" id="KW-1003">Cell membrane</keyword>
<evidence type="ECO:0000313" key="11">
    <source>
        <dbReference type="Proteomes" id="UP001224477"/>
    </source>
</evidence>
<evidence type="ECO:0000259" key="7">
    <source>
        <dbReference type="Pfam" id="PF13396"/>
    </source>
</evidence>
<dbReference type="InterPro" id="IPR027379">
    <property type="entry name" value="CLS_N"/>
</dbReference>
<dbReference type="EMBL" id="JAVGXC010000018">
    <property type="protein sequence ID" value="MDR0190776.1"/>
    <property type="molecule type" value="Genomic_DNA"/>
</dbReference>
<dbReference type="GeneID" id="93511021"/>
<dbReference type="Pfam" id="PF13396">
    <property type="entry name" value="PLDc_N"/>
    <property type="match status" value="1"/>
</dbReference>
<keyword evidence="11" id="KW-1185">Reference proteome</keyword>
<protein>
    <submittedName>
        <fullName evidence="9">PLDc N-terminal domain-containing protein</fullName>
    </submittedName>
</protein>
<evidence type="ECO:0000256" key="6">
    <source>
        <dbReference type="SAM" id="Phobius"/>
    </source>
</evidence>
<keyword evidence="5 6" id="KW-0472">Membrane</keyword>
<reference evidence="9 10" key="1">
    <citation type="submission" date="2020-04" db="EMBL/GenBank/DDBJ databases">
        <title>Molecular characterization of pseudomonads from Agaricus bisporus reveal novel blotch 2 pathogens in Western Europe.</title>
        <authorList>
            <person name="Taparia T."/>
            <person name="Krijger M."/>
            <person name="Haynes E."/>
            <person name="Elpinstone J.G."/>
            <person name="Noble R."/>
            <person name="Van Der Wolf J."/>
        </authorList>
    </citation>
    <scope>NUCLEOTIDE SEQUENCE [LARGE SCALE GENOMIC DNA]</scope>
    <source>
        <strain evidence="9 10">IPO3753</strain>
    </source>
</reference>
<evidence type="ECO:0000256" key="1">
    <source>
        <dbReference type="ARBA" id="ARBA00004651"/>
    </source>
</evidence>
<keyword evidence="4 6" id="KW-1133">Transmembrane helix</keyword>
<evidence type="ECO:0000313" key="8">
    <source>
        <dbReference type="EMBL" id="MDR0190776.1"/>
    </source>
</evidence>
<organism evidence="9 10">
    <name type="scientific">Pseudomonas yamanorum</name>
    <dbReference type="NCBI Taxonomy" id="515393"/>
    <lineage>
        <taxon>Bacteria</taxon>
        <taxon>Pseudomonadati</taxon>
        <taxon>Pseudomonadota</taxon>
        <taxon>Gammaproteobacteria</taxon>
        <taxon>Pseudomonadales</taxon>
        <taxon>Pseudomonadaceae</taxon>
        <taxon>Pseudomonas</taxon>
    </lineage>
</organism>
<evidence type="ECO:0000256" key="3">
    <source>
        <dbReference type="ARBA" id="ARBA00022692"/>
    </source>
</evidence>
<dbReference type="Proteomes" id="UP001224477">
    <property type="component" value="Unassembled WGS sequence"/>
</dbReference>
<reference evidence="8 11" key="2">
    <citation type="journal article" date="2023" name="Microbiol. Resour. Announc.">
        <title>Whole-genome sequence of Pseudomonas yamanorum OLsAu1 isolated from the edible ectomycorrhizal mushroom Lactarius sp. section Deliciosi.</title>
        <authorList>
            <person name="Ramirez-Mendoza R."/>
            <person name="Angeles-Argaiz R.E."/>
            <person name="Hernandez-Oaxaca D."/>
            <person name="Aguirre-Beltran L."/>
            <person name="Almaraz-Suarez J."/>
            <person name="Perez-Moreno J."/>
        </authorList>
    </citation>
    <scope>NUCLEOTIDE SEQUENCE [LARGE SCALE GENOMIC DNA]</scope>
    <source>
        <strain evidence="8 11">OLsAu1</strain>
    </source>
</reference>
<gene>
    <name evidence="9" type="ORF">HX826_19190</name>
    <name evidence="8" type="ORF">RCO22_17680</name>
</gene>
<dbReference type="AlphaFoldDB" id="A0A143GIH5"/>
<feature type="transmembrane region" description="Helical" evidence="6">
    <location>
        <begin position="37"/>
        <end position="56"/>
    </location>
</feature>
<dbReference type="RefSeq" id="WP_063030824.1">
    <property type="nucleotide sequence ID" value="NZ_CP012400.2"/>
</dbReference>
<name>A0A143GIH5_9PSED</name>
<sequence length="73" mass="8098">MQIEYVWIGLAVILVLLELWAINSVLRSGSGWETKGLWLVVLIFMPLLGLILWALFGPKGVNRATHAAEHGKS</sequence>
<accession>A0A143GIH5</accession>
<proteinExistence type="predicted"/>
<evidence type="ECO:0000256" key="2">
    <source>
        <dbReference type="ARBA" id="ARBA00022475"/>
    </source>
</evidence>
<evidence type="ECO:0000313" key="9">
    <source>
        <dbReference type="EMBL" id="NWD44003.1"/>
    </source>
</evidence>
<evidence type="ECO:0000256" key="4">
    <source>
        <dbReference type="ARBA" id="ARBA00022989"/>
    </source>
</evidence>
<dbReference type="OrthoDB" id="8455471at2"/>
<dbReference type="EMBL" id="JACAQR010000028">
    <property type="protein sequence ID" value="NWD44003.1"/>
    <property type="molecule type" value="Genomic_DNA"/>
</dbReference>
<keyword evidence="3 6" id="KW-0812">Transmembrane</keyword>
<evidence type="ECO:0000313" key="10">
    <source>
        <dbReference type="Proteomes" id="UP000546584"/>
    </source>
</evidence>
<comment type="subcellular location">
    <subcellularLocation>
        <location evidence="1">Cell membrane</location>
        <topology evidence="1">Multi-pass membrane protein</topology>
    </subcellularLocation>
</comment>
<dbReference type="Proteomes" id="UP000546584">
    <property type="component" value="Unassembled WGS sequence"/>
</dbReference>
<dbReference type="KEGG" id="pym:AK972_3262"/>
<feature type="transmembrane region" description="Helical" evidence="6">
    <location>
        <begin position="6"/>
        <end position="25"/>
    </location>
</feature>
<feature type="domain" description="Cardiolipin synthase N-terminal" evidence="7">
    <location>
        <begin position="19"/>
        <end position="58"/>
    </location>
</feature>
<evidence type="ECO:0000256" key="5">
    <source>
        <dbReference type="ARBA" id="ARBA00023136"/>
    </source>
</evidence>
<dbReference type="GO" id="GO:0005886">
    <property type="term" value="C:plasma membrane"/>
    <property type="evidence" value="ECO:0007669"/>
    <property type="project" value="UniProtKB-SubCell"/>
</dbReference>
<comment type="caution">
    <text evidence="9">The sequence shown here is derived from an EMBL/GenBank/DDBJ whole genome shotgun (WGS) entry which is preliminary data.</text>
</comment>